<dbReference type="SUPFAM" id="SSF56219">
    <property type="entry name" value="DNase I-like"/>
    <property type="match status" value="1"/>
</dbReference>
<dbReference type="PANTHER" id="PTHR42834:SF1">
    <property type="entry name" value="ENDONUCLEASE_EXONUCLEASE_PHOSPHATASE FAMILY PROTEIN (AFU_ORTHOLOGUE AFUA_3G09210)"/>
    <property type="match status" value="1"/>
</dbReference>
<evidence type="ECO:0000256" key="5">
    <source>
        <dbReference type="ARBA" id="ARBA00023088"/>
    </source>
</evidence>
<accession>A0ABT9VPG9</accession>
<reference evidence="11 12" key="1">
    <citation type="submission" date="2023-07" db="EMBL/GenBank/DDBJ databases">
        <title>Genomic Encyclopedia of Type Strains, Phase IV (KMG-IV): sequencing the most valuable type-strain genomes for metagenomic binning, comparative biology and taxonomic classification.</title>
        <authorList>
            <person name="Goeker M."/>
        </authorList>
    </citation>
    <scope>NUCLEOTIDE SEQUENCE [LARGE SCALE GENOMIC DNA]</scope>
    <source>
        <strain evidence="11 12">DSM 19092</strain>
    </source>
</reference>
<evidence type="ECO:0000256" key="8">
    <source>
        <dbReference type="SAM" id="SignalP"/>
    </source>
</evidence>
<protein>
    <submittedName>
        <fullName evidence="11">2',3'-cyclic-nucleotide 2'-phosphodiesterase (5'-nucleotidase family)/predicted extracellular nuclease</fullName>
    </submittedName>
</protein>
<comment type="caution">
    <text evidence="11">The sequence shown here is derived from an EMBL/GenBank/DDBJ whole genome shotgun (WGS) entry which is preliminary data.</text>
</comment>
<dbReference type="InterPro" id="IPR001322">
    <property type="entry name" value="Lamin_tail_dom"/>
</dbReference>
<feature type="transmembrane region" description="Helical" evidence="7">
    <location>
        <begin position="1784"/>
        <end position="1804"/>
    </location>
</feature>
<evidence type="ECO:0000256" key="2">
    <source>
        <dbReference type="ARBA" id="ARBA00022512"/>
    </source>
</evidence>
<dbReference type="InterPro" id="IPR005135">
    <property type="entry name" value="Endo/exonuclease/phosphatase"/>
</dbReference>
<dbReference type="CDD" id="cd04486">
    <property type="entry name" value="YhcR_OBF_like"/>
    <property type="match status" value="1"/>
</dbReference>
<keyword evidence="12" id="KW-1185">Reference proteome</keyword>
<keyword evidence="3" id="KW-0964">Secreted</keyword>
<proteinExistence type="predicted"/>
<feature type="chain" id="PRO_5045487998" evidence="8">
    <location>
        <begin position="29"/>
        <end position="1810"/>
    </location>
</feature>
<dbReference type="PROSITE" id="PS51841">
    <property type="entry name" value="LTD"/>
    <property type="match status" value="1"/>
</dbReference>
<evidence type="ECO:0000256" key="7">
    <source>
        <dbReference type="SAM" id="Phobius"/>
    </source>
</evidence>
<dbReference type="SUPFAM" id="SSF55816">
    <property type="entry name" value="5'-nucleotidase (syn. UDP-sugar hydrolase), C-terminal domain"/>
    <property type="match status" value="1"/>
</dbReference>
<dbReference type="Pfam" id="PF00149">
    <property type="entry name" value="Metallophos"/>
    <property type="match status" value="1"/>
</dbReference>
<dbReference type="InterPro" id="IPR029052">
    <property type="entry name" value="Metallo-depent_PP-like"/>
</dbReference>
<dbReference type="PRINTS" id="PR01607">
    <property type="entry name" value="APYRASEFAMLY"/>
</dbReference>
<evidence type="ECO:0000256" key="6">
    <source>
        <dbReference type="SAM" id="MobiDB-lite"/>
    </source>
</evidence>
<feature type="domain" description="Gram-positive cocci surface proteins LPxTG" evidence="9">
    <location>
        <begin position="1777"/>
        <end position="1810"/>
    </location>
</feature>
<evidence type="ECO:0000313" key="12">
    <source>
        <dbReference type="Proteomes" id="UP001225646"/>
    </source>
</evidence>
<keyword evidence="7" id="KW-1133">Transmembrane helix</keyword>
<dbReference type="PROSITE" id="PS50847">
    <property type="entry name" value="GRAM_POS_ANCHORING"/>
    <property type="match status" value="1"/>
</dbReference>
<organism evidence="11 12">
    <name type="scientific">Aeribacillus alveayuensis</name>
    <dbReference type="NCBI Taxonomy" id="279215"/>
    <lineage>
        <taxon>Bacteria</taxon>
        <taxon>Bacillati</taxon>
        <taxon>Bacillota</taxon>
        <taxon>Bacilli</taxon>
        <taxon>Bacillales</taxon>
        <taxon>Bacillaceae</taxon>
        <taxon>Aeribacillus</taxon>
    </lineage>
</organism>
<evidence type="ECO:0000256" key="4">
    <source>
        <dbReference type="ARBA" id="ARBA00022729"/>
    </source>
</evidence>
<dbReference type="InterPro" id="IPR019931">
    <property type="entry name" value="LPXTG_anchor"/>
</dbReference>
<dbReference type="Gene3D" id="3.60.21.10">
    <property type="match status" value="1"/>
</dbReference>
<feature type="compositionally biased region" description="Gly residues" evidence="6">
    <location>
        <begin position="1516"/>
        <end position="1525"/>
    </location>
</feature>
<dbReference type="InterPro" id="IPR036907">
    <property type="entry name" value="5'-Nucleotdase_C_sf"/>
</dbReference>
<dbReference type="Pfam" id="PF00932">
    <property type="entry name" value="LTD"/>
    <property type="match status" value="1"/>
</dbReference>
<evidence type="ECO:0000256" key="1">
    <source>
        <dbReference type="ARBA" id="ARBA00004168"/>
    </source>
</evidence>
<dbReference type="Pfam" id="PF13290">
    <property type="entry name" value="CHB_HEX_C_1"/>
    <property type="match status" value="1"/>
</dbReference>
<feature type="compositionally biased region" description="Basic and acidic residues" evidence="6">
    <location>
        <begin position="1544"/>
        <end position="1553"/>
    </location>
</feature>
<dbReference type="PANTHER" id="PTHR42834">
    <property type="entry name" value="ENDONUCLEASE/EXONUCLEASE/PHOSPHATASE FAMILY PROTEIN (AFU_ORTHOLOGUE AFUA_3G09210)"/>
    <property type="match status" value="1"/>
</dbReference>
<dbReference type="SUPFAM" id="SSF56300">
    <property type="entry name" value="Metallo-dependent phosphatases"/>
    <property type="match status" value="1"/>
</dbReference>
<dbReference type="InterPro" id="IPR036691">
    <property type="entry name" value="Endo/exonu/phosph_ase_sf"/>
</dbReference>
<feature type="region of interest" description="Disordered" evidence="6">
    <location>
        <begin position="1751"/>
        <end position="1777"/>
    </location>
</feature>
<evidence type="ECO:0000313" key="11">
    <source>
        <dbReference type="EMBL" id="MDQ0162871.1"/>
    </source>
</evidence>
<dbReference type="Gene3D" id="3.90.780.10">
    <property type="entry name" value="5'-Nucleotidase, C-terminal domain"/>
    <property type="match status" value="1"/>
</dbReference>
<keyword evidence="7" id="KW-0812">Transmembrane</keyword>
<evidence type="ECO:0000256" key="3">
    <source>
        <dbReference type="ARBA" id="ARBA00022525"/>
    </source>
</evidence>
<dbReference type="PROSITE" id="PS00785">
    <property type="entry name" value="5_NUCLEOTIDASE_1"/>
    <property type="match status" value="1"/>
</dbReference>
<dbReference type="Proteomes" id="UP001225646">
    <property type="component" value="Unassembled WGS sequence"/>
</dbReference>
<dbReference type="InterPro" id="IPR006179">
    <property type="entry name" value="5_nucleotidase/apyrase"/>
</dbReference>
<feature type="domain" description="LTD" evidence="10">
    <location>
        <begin position="28"/>
        <end position="147"/>
    </location>
</feature>
<dbReference type="InterPro" id="IPR008334">
    <property type="entry name" value="5'-Nucleotdase_C"/>
</dbReference>
<sequence length="1810" mass="198023">MRTLAQMKKTLIVLTALLLAVAPLLAGADSLAKAEAPTAETLFFSEYVEGSSSNKAIEIYNGTGQSVDLSEYVIELYSNGKTSVEKELSLQGTLEHNDVFVIANPNANAALLGQADLKDAVANFNGNDALVLKKNGEIIDVFHMVGNSDYIAEDVTLVRIPSIIKGSQTFNLAEWNQLPKDSFDNIGKHTIDPAPEELPADDVKKIQDIRQTSGETVTIEGIVTAIFIAGGKANVYIQDDSAGIIVRAENLENKVQIGDKIKATGTTYQYYEMAQLNANFDNVEVIEHIGQPSPQVITSSQLTEEVEGELVQLKNITIESVNQYEERIAHDGDGAFIIDSDLVDVNKTYEQITGVVEYSFGQYRLIPRNEADVVEDSSKVSPVIASPKQGLVASGTKVELSSATKDATIYYTTDETNPTIESTKYTQPIEITEDITIKAIAVKEGLQNSDVSTFTYQIGKDLDKLEIHDIQGTGHTSPYVGKTVKAVDGIVTHIDGANVYIQEVNPDDNPKTSEGLLIYKRNHGLSVGDHISVDGEVKEYILDGYSDKHETDLAFTEISATNIEVLSSGNKLPEPIILGANGRVIPDKNIDNDSFSLFDPEEDAIDFYESLEGMRVQLENPVVVGPQEYGSVAVVVENGTNQVKTNVGGYKLTKDDPNPEILYVQTGENFIAKVGDSFSGTITGVMSYDYGTYKIYRDVNEPLPSLKDGGLQREITSIQKKDDQLTIATYNIENFSAQTEDTKVHRIADSIIHNLKTPDIIGLVEVQDNDGANDSGVTNADESYKRLIQKIQELGGPTYEFTDIAPENNQDGGQPGGNIRVGFLYNPDRVSLAEGKKGTATEAVAYENGDLTLNPGRIAPDQFVNTRKPLAAEFEFQGEEVIVIAAHFNSKRGDTPLFGKTQPPVLGSEAERIRLMSEVNHFVKDIMAKNDQSNIVVLGDMNDFEFSKPLETLKGSELTNLIDKLPEEERWTYNYRGNSQVLDHILVSNRLAKSAEIDIVNINSPFMEEHGRASDHDPVLAQIDLTPPKSITILHTNDSHARVFEGKYDGMGFAKLSTLIQQFKAENENILLLDAGDTFHGTTFATLEKGNSIVKIMNQIGYDSMAAGNHDFNYGYNRLLELAGMADFPILSANVIYEDTGELVLDPYIIRTIDGIKFGIFGLSTPETHYKTHPKNVEGLKFTDPVAAANKMVKELKTKDVDVIIALTHLGTDESSTDTSLKVAQGAPGIDLIVDGHSHTVDDIENSGTLIVSAGEYLKNLGVVELTFNEDNELISREATRITKEEAANTEPDPAVEALIQEIEEGQKEILSEEIGFTNVKLDGEREQVRAGETNLGNLITDAMLEITGANVALMNGGGIRASIEKGVITKGDVITVLPFGNYIQTLEVPGSAIKEALENGVKSYPAVSGAFPHVAGISYAIDVEKPAGERVHSIKINEQPLDMNKFYTLATNDFLAAGGDEYTILTNYKVTGDFPALDEAVIEYIKKRETIEPKVENRIVAAPTPKDDGDNGQQDGDGSGNGDNGGDDQNNHDGDGNNDQGGDDQKNNDDQSSKNGDNTDQGTSDEQADQTRNVIKVHVNNGRGTIDVKALEKADPNKAIQLDLGKEKAVIIELTAEQVEMLKENGQKLMVMNDDVEIQIPIDILPNRDVSIEFKRLNNLEKAVSAVYDFTILDQYGNTIHEFATPVTLVFNVTMDKVKNPDNLNVYYFNETKKEWELVPGGKFKDGKVIVETNHFSQFTVFESKQKSLMTATDTTEENQEQTNNNQENTSESNSLPDTATSFYNLLTLGLSLLILGGILILIQKRKTS</sequence>
<dbReference type="InterPro" id="IPR059177">
    <property type="entry name" value="GH29D-like_dom"/>
</dbReference>
<dbReference type="RefSeq" id="WP_419152150.1">
    <property type="nucleotide sequence ID" value="NZ_JAUSTR010000007.1"/>
</dbReference>
<evidence type="ECO:0000259" key="9">
    <source>
        <dbReference type="PROSITE" id="PS50847"/>
    </source>
</evidence>
<keyword evidence="5" id="KW-0572">Peptidoglycan-anchor</keyword>
<dbReference type="InterPro" id="IPR004843">
    <property type="entry name" value="Calcineurin-like_PHP"/>
</dbReference>
<keyword evidence="2" id="KW-0134">Cell wall</keyword>
<dbReference type="Pfam" id="PF19580">
    <property type="entry name" value="Exo_endo_phos_3"/>
    <property type="match status" value="1"/>
</dbReference>
<evidence type="ECO:0000259" key="10">
    <source>
        <dbReference type="PROSITE" id="PS51841"/>
    </source>
</evidence>
<dbReference type="Gene3D" id="3.60.10.10">
    <property type="entry name" value="Endonuclease/exonuclease/phosphatase"/>
    <property type="match status" value="1"/>
</dbReference>
<feature type="compositionally biased region" description="Low complexity" evidence="6">
    <location>
        <begin position="1762"/>
        <end position="1776"/>
    </location>
</feature>
<keyword evidence="4 8" id="KW-0732">Signal</keyword>
<feature type="compositionally biased region" description="Polar residues" evidence="6">
    <location>
        <begin position="1557"/>
        <end position="1573"/>
    </location>
</feature>
<dbReference type="Pfam" id="PF00746">
    <property type="entry name" value="Gram_pos_anchor"/>
    <property type="match status" value="1"/>
</dbReference>
<dbReference type="CDD" id="cd00845">
    <property type="entry name" value="MPP_UshA_N_like"/>
    <property type="match status" value="1"/>
</dbReference>
<comment type="subcellular location">
    <subcellularLocation>
        <location evidence="1">Secreted</location>
        <location evidence="1">Cell wall</location>
        <topology evidence="1">Peptidoglycan-anchor</topology>
    </subcellularLocation>
</comment>
<dbReference type="EMBL" id="JAUSTR010000007">
    <property type="protein sequence ID" value="MDQ0162871.1"/>
    <property type="molecule type" value="Genomic_DNA"/>
</dbReference>
<dbReference type="Pfam" id="PF02872">
    <property type="entry name" value="5_nucleotid_C"/>
    <property type="match status" value="1"/>
</dbReference>
<feature type="region of interest" description="Disordered" evidence="6">
    <location>
        <begin position="1497"/>
        <end position="1573"/>
    </location>
</feature>
<gene>
    <name evidence="11" type="ORF">J2S06_001948</name>
</gene>
<dbReference type="InterPro" id="IPR006146">
    <property type="entry name" value="5'-Nucleotdase_CS"/>
</dbReference>
<name>A0ABT9VPG9_9BACI</name>
<keyword evidence="7" id="KW-0472">Membrane</keyword>
<feature type="signal peptide" evidence="8">
    <location>
        <begin position="1"/>
        <end position="28"/>
    </location>
</feature>